<evidence type="ECO:0000256" key="2">
    <source>
        <dbReference type="ARBA" id="ARBA00022552"/>
    </source>
</evidence>
<comment type="similarity">
    <text evidence="6">Belongs to the methyltransferase superfamily. RsmI family.</text>
</comment>
<evidence type="ECO:0000259" key="7">
    <source>
        <dbReference type="Pfam" id="PF00590"/>
    </source>
</evidence>
<dbReference type="InterPro" id="IPR035996">
    <property type="entry name" value="4pyrrol_Methylase_sf"/>
</dbReference>
<dbReference type="Gene3D" id="3.30.950.10">
    <property type="entry name" value="Methyltransferase, Cobalt-precorrin-4 Transmethylase, Domain 2"/>
    <property type="match status" value="1"/>
</dbReference>
<dbReference type="SUPFAM" id="SSF53790">
    <property type="entry name" value="Tetrapyrrole methylase"/>
    <property type="match status" value="1"/>
</dbReference>
<dbReference type="Pfam" id="PF00590">
    <property type="entry name" value="TP_methylase"/>
    <property type="match status" value="1"/>
</dbReference>
<dbReference type="EMBL" id="CP066681">
    <property type="protein sequence ID" value="QQG36951.1"/>
    <property type="molecule type" value="Genomic_DNA"/>
</dbReference>
<dbReference type="PIRSF" id="PIRSF005917">
    <property type="entry name" value="MTase_YraL"/>
    <property type="match status" value="1"/>
</dbReference>
<dbReference type="InterPro" id="IPR018063">
    <property type="entry name" value="SAM_MeTrfase_RsmI_CS"/>
</dbReference>
<keyword evidence="4 6" id="KW-0808">Transferase</keyword>
<keyword evidence="3 6" id="KW-0489">Methyltransferase</keyword>
<evidence type="ECO:0000256" key="5">
    <source>
        <dbReference type="ARBA" id="ARBA00022691"/>
    </source>
</evidence>
<dbReference type="Proteomes" id="UP000595362">
    <property type="component" value="Chromosome"/>
</dbReference>
<dbReference type="HAMAP" id="MF_01877">
    <property type="entry name" value="16SrRNA_methyltr_I"/>
    <property type="match status" value="1"/>
</dbReference>
<comment type="subcellular location">
    <subcellularLocation>
        <location evidence="6">Cytoplasm</location>
    </subcellularLocation>
</comment>
<evidence type="ECO:0000256" key="4">
    <source>
        <dbReference type="ARBA" id="ARBA00022679"/>
    </source>
</evidence>
<feature type="domain" description="Tetrapyrrole methylase" evidence="7">
    <location>
        <begin position="13"/>
        <end position="213"/>
    </location>
</feature>
<dbReference type="Gene3D" id="3.40.1010.10">
    <property type="entry name" value="Cobalt-precorrin-4 Transmethylase, Domain 1"/>
    <property type="match status" value="1"/>
</dbReference>
<accession>A0A7T5UIG0</accession>
<gene>
    <name evidence="6 9" type="primary">rsmI</name>
    <name evidence="9" type="ORF">HYS17_04045</name>
</gene>
<evidence type="ECO:0000256" key="3">
    <source>
        <dbReference type="ARBA" id="ARBA00022603"/>
    </source>
</evidence>
<dbReference type="CDD" id="cd11648">
    <property type="entry name" value="RsmI"/>
    <property type="match status" value="1"/>
</dbReference>
<dbReference type="InterPro" id="IPR053910">
    <property type="entry name" value="RsmI_HTH"/>
</dbReference>
<keyword evidence="2 6" id="KW-0698">rRNA processing</keyword>
<dbReference type="InterPro" id="IPR014777">
    <property type="entry name" value="4pyrrole_Mease_sub1"/>
</dbReference>
<evidence type="ECO:0000259" key="8">
    <source>
        <dbReference type="Pfam" id="PF23016"/>
    </source>
</evidence>
<comment type="function">
    <text evidence="6">Catalyzes the 2'-O-methylation of the ribose of cytidine 1402 (C1402) in 16S rRNA.</text>
</comment>
<dbReference type="NCBIfam" id="TIGR00096">
    <property type="entry name" value="16S rRNA (cytidine(1402)-2'-O)-methyltransferase"/>
    <property type="match status" value="1"/>
</dbReference>
<dbReference type="PANTHER" id="PTHR46111">
    <property type="entry name" value="RIBOSOMAL RNA SMALL SUBUNIT METHYLTRANSFERASE I"/>
    <property type="match status" value="1"/>
</dbReference>
<dbReference type="FunFam" id="3.40.1010.10:FF:000007">
    <property type="entry name" value="Ribosomal RNA small subunit methyltransferase I"/>
    <property type="match status" value="1"/>
</dbReference>
<protein>
    <recommendedName>
        <fullName evidence="6">Ribosomal RNA small subunit methyltransferase I</fullName>
        <ecNumber evidence="6">2.1.1.198</ecNumber>
    </recommendedName>
    <alternativeName>
        <fullName evidence="6">16S rRNA 2'-O-ribose C1402 methyltransferase</fullName>
    </alternativeName>
    <alternativeName>
        <fullName evidence="6">rRNA (cytidine-2'-O-)-methyltransferase RsmI</fullName>
    </alternativeName>
</protein>
<dbReference type="PANTHER" id="PTHR46111:SF1">
    <property type="entry name" value="RIBOSOMAL RNA SMALL SUBUNIT METHYLTRANSFERASE I"/>
    <property type="match status" value="1"/>
</dbReference>
<reference evidence="9 10" key="1">
    <citation type="submission" date="2020-07" db="EMBL/GenBank/DDBJ databases">
        <title>Huge and variable diversity of episymbiotic CPR bacteria and DPANN archaea in groundwater ecosystems.</title>
        <authorList>
            <person name="He C.Y."/>
            <person name="Keren R."/>
            <person name="Whittaker M."/>
            <person name="Farag I.F."/>
            <person name="Doudna J."/>
            <person name="Cate J.H.D."/>
            <person name="Banfield J.F."/>
        </authorList>
    </citation>
    <scope>NUCLEOTIDE SEQUENCE [LARGE SCALE GENOMIC DNA]</scope>
    <source>
        <strain evidence="9">NC_groundwater_70_Ag_B-0.1um_54_66</strain>
    </source>
</reference>
<sequence length="284" mass="30963">MKTLASVPLSPGLYLVSTPIGNLRDITLRALEVLAAVDAIACEDTRMTGKLLEAHGIKAPRLIVYNDHSADRERTGILDMLAQGKRVALVSDAGTPLISDPGYKLVRDAQDLGLNVTSLPGANALLTALQLSALPTDRFSFLGFLPAKEKARQDVLKEWRDVPGTLVAYETGPRLIDSLSDMTRVLGPDRPAAVTRELTKMYEEVRRDTLANLAAYYAQEGEPRGEIVIVIGPGEKKTFTEEDIQSRLRELLADLSVRDAAAQVADETGIARKEAYDLALRLKD</sequence>
<dbReference type="InterPro" id="IPR008189">
    <property type="entry name" value="rRNA_ssu_MeTfrase_I"/>
</dbReference>
<evidence type="ECO:0000313" key="10">
    <source>
        <dbReference type="Proteomes" id="UP000595362"/>
    </source>
</evidence>
<organism evidence="9 10">
    <name type="scientific">Micavibrio aeruginosavorus</name>
    <dbReference type="NCBI Taxonomy" id="349221"/>
    <lineage>
        <taxon>Bacteria</taxon>
        <taxon>Pseudomonadati</taxon>
        <taxon>Bdellovibrionota</taxon>
        <taxon>Bdellovibrionia</taxon>
        <taxon>Bdellovibrionales</taxon>
        <taxon>Pseudobdellovibrionaceae</taxon>
        <taxon>Micavibrio</taxon>
    </lineage>
</organism>
<proteinExistence type="inferred from homology"/>
<dbReference type="FunFam" id="3.30.950.10:FF:000002">
    <property type="entry name" value="Ribosomal RNA small subunit methyltransferase I"/>
    <property type="match status" value="1"/>
</dbReference>
<dbReference type="GO" id="GO:0070677">
    <property type="term" value="F:rRNA (cytosine-2'-O-)-methyltransferase activity"/>
    <property type="evidence" value="ECO:0007669"/>
    <property type="project" value="UniProtKB-UniRule"/>
</dbReference>
<dbReference type="AlphaFoldDB" id="A0A7T5UIG0"/>
<comment type="catalytic activity">
    <reaction evidence="6">
        <text>cytidine(1402) in 16S rRNA + S-adenosyl-L-methionine = 2'-O-methylcytidine(1402) in 16S rRNA + S-adenosyl-L-homocysteine + H(+)</text>
        <dbReference type="Rhea" id="RHEA:42924"/>
        <dbReference type="Rhea" id="RHEA-COMP:10285"/>
        <dbReference type="Rhea" id="RHEA-COMP:10286"/>
        <dbReference type="ChEBI" id="CHEBI:15378"/>
        <dbReference type="ChEBI" id="CHEBI:57856"/>
        <dbReference type="ChEBI" id="CHEBI:59789"/>
        <dbReference type="ChEBI" id="CHEBI:74495"/>
        <dbReference type="ChEBI" id="CHEBI:82748"/>
        <dbReference type="EC" id="2.1.1.198"/>
    </reaction>
</comment>
<name>A0A7T5UIG0_9BACT</name>
<dbReference type="InterPro" id="IPR014776">
    <property type="entry name" value="4pyrrole_Mease_sub2"/>
</dbReference>
<keyword evidence="5 6" id="KW-0949">S-adenosyl-L-methionine</keyword>
<dbReference type="PROSITE" id="PS01296">
    <property type="entry name" value="RSMI"/>
    <property type="match status" value="1"/>
</dbReference>
<dbReference type="InterPro" id="IPR000878">
    <property type="entry name" value="4pyrrol_Mease"/>
</dbReference>
<dbReference type="GO" id="GO:0005737">
    <property type="term" value="C:cytoplasm"/>
    <property type="evidence" value="ECO:0007669"/>
    <property type="project" value="UniProtKB-SubCell"/>
</dbReference>
<evidence type="ECO:0000313" key="9">
    <source>
        <dbReference type="EMBL" id="QQG36951.1"/>
    </source>
</evidence>
<evidence type="ECO:0000256" key="6">
    <source>
        <dbReference type="HAMAP-Rule" id="MF_01877"/>
    </source>
</evidence>
<dbReference type="EC" id="2.1.1.198" evidence="6"/>
<dbReference type="Pfam" id="PF23016">
    <property type="entry name" value="RsmI_C"/>
    <property type="match status" value="1"/>
</dbReference>
<evidence type="ECO:0000256" key="1">
    <source>
        <dbReference type="ARBA" id="ARBA00022490"/>
    </source>
</evidence>
<keyword evidence="1 6" id="KW-0963">Cytoplasm</keyword>
<feature type="domain" description="RsmI HTH" evidence="8">
    <location>
        <begin position="241"/>
        <end position="283"/>
    </location>
</feature>